<name>A0A0W0GCT7_MONRR</name>
<dbReference type="EMBL" id="LATX01000391">
    <property type="protein sequence ID" value="KTB46358.1"/>
    <property type="molecule type" value="Genomic_DNA"/>
</dbReference>
<dbReference type="PANTHER" id="PTHR37984">
    <property type="entry name" value="PROTEIN CBG26694"/>
    <property type="match status" value="1"/>
</dbReference>
<dbReference type="InterPro" id="IPR001584">
    <property type="entry name" value="Integrase_cat-core"/>
</dbReference>
<dbReference type="PROSITE" id="PS50994">
    <property type="entry name" value="INTEGRASE"/>
    <property type="match status" value="1"/>
</dbReference>
<dbReference type="InterPro" id="IPR036397">
    <property type="entry name" value="RNaseH_sf"/>
</dbReference>
<sequence length="287" mass="33258">MKMVQLDALSQQPDLIDEEEDDNGEMIMLPDKLFINIINTKLRDELEKAMSKDDFHQMTLESLIEKGMTPIKSSLQDWRIESDLLFYKDQIYILNNENLRWKIVKAIHKALLHGHPGQWNMVNKVQKNYWWPGMTKFIKMFVDGCTACQQMNMNTHLTQVPLHPIGGHKDVLPFQIITMDFITDLPAVDDCDSILVMVDHAATKGVIFILCNKKINAAGTVELLFKHIYKHFGLPDKIILDRDPRFATEVFREMGRILGINQMLSTTYHPKTDGKTERVNQEVEIYL</sequence>
<dbReference type="Gene3D" id="1.10.340.70">
    <property type="match status" value="1"/>
</dbReference>
<evidence type="ECO:0000313" key="4">
    <source>
        <dbReference type="Proteomes" id="UP000054988"/>
    </source>
</evidence>
<dbReference type="Pfam" id="PF17921">
    <property type="entry name" value="Integrase_H2C2"/>
    <property type="match status" value="1"/>
</dbReference>
<organism evidence="3 4">
    <name type="scientific">Moniliophthora roreri</name>
    <name type="common">Frosty pod rot fungus</name>
    <name type="synonym">Monilia roreri</name>
    <dbReference type="NCBI Taxonomy" id="221103"/>
    <lineage>
        <taxon>Eukaryota</taxon>
        <taxon>Fungi</taxon>
        <taxon>Dikarya</taxon>
        <taxon>Basidiomycota</taxon>
        <taxon>Agaricomycotina</taxon>
        <taxon>Agaricomycetes</taxon>
        <taxon>Agaricomycetidae</taxon>
        <taxon>Agaricales</taxon>
        <taxon>Marasmiineae</taxon>
        <taxon>Marasmiaceae</taxon>
        <taxon>Moniliophthora</taxon>
    </lineage>
</organism>
<dbReference type="InterPro" id="IPR041588">
    <property type="entry name" value="Integrase_H2C2"/>
</dbReference>
<dbReference type="InterPro" id="IPR050951">
    <property type="entry name" value="Retrovirus_Pol_polyprotein"/>
</dbReference>
<feature type="domain" description="Integrase catalytic" evidence="2">
    <location>
        <begin position="169"/>
        <end position="287"/>
    </location>
</feature>
<reference evidence="3 4" key="1">
    <citation type="submission" date="2015-12" db="EMBL/GenBank/DDBJ databases">
        <title>Draft genome sequence of Moniliophthora roreri, the causal agent of frosty pod rot of cacao.</title>
        <authorList>
            <person name="Aime M.C."/>
            <person name="Diaz-Valderrama J.R."/>
            <person name="Kijpornyongpan T."/>
            <person name="Phillips-Mora W."/>
        </authorList>
    </citation>
    <scope>NUCLEOTIDE SEQUENCE [LARGE SCALE GENOMIC DNA]</scope>
    <source>
        <strain evidence="3 4">MCA 2952</strain>
    </source>
</reference>
<dbReference type="GO" id="GO:0005634">
    <property type="term" value="C:nucleus"/>
    <property type="evidence" value="ECO:0007669"/>
    <property type="project" value="UniProtKB-ARBA"/>
</dbReference>
<evidence type="ECO:0000256" key="1">
    <source>
        <dbReference type="ARBA" id="ARBA00022884"/>
    </source>
</evidence>
<dbReference type="GO" id="GO:0015074">
    <property type="term" value="P:DNA integration"/>
    <property type="evidence" value="ECO:0007669"/>
    <property type="project" value="InterPro"/>
</dbReference>
<dbReference type="AlphaFoldDB" id="A0A0W0GCT7"/>
<gene>
    <name evidence="3" type="ORF">WG66_1065</name>
</gene>
<evidence type="ECO:0000259" key="2">
    <source>
        <dbReference type="PROSITE" id="PS50994"/>
    </source>
</evidence>
<comment type="caution">
    <text evidence="3">The sequence shown here is derived from an EMBL/GenBank/DDBJ whole genome shotgun (WGS) entry which is preliminary data.</text>
</comment>
<dbReference type="Gene3D" id="3.30.420.10">
    <property type="entry name" value="Ribonuclease H-like superfamily/Ribonuclease H"/>
    <property type="match status" value="1"/>
</dbReference>
<accession>A0A0W0GCT7</accession>
<proteinExistence type="predicted"/>
<keyword evidence="1" id="KW-0694">RNA-binding</keyword>
<dbReference type="InterPro" id="IPR012337">
    <property type="entry name" value="RNaseH-like_sf"/>
</dbReference>
<dbReference type="SUPFAM" id="SSF53098">
    <property type="entry name" value="Ribonuclease H-like"/>
    <property type="match status" value="1"/>
</dbReference>
<dbReference type="PANTHER" id="PTHR37984:SF5">
    <property type="entry name" value="PROTEIN NYNRIN-LIKE"/>
    <property type="match status" value="1"/>
</dbReference>
<dbReference type="GO" id="GO:0003723">
    <property type="term" value="F:RNA binding"/>
    <property type="evidence" value="ECO:0007669"/>
    <property type="project" value="UniProtKB-KW"/>
</dbReference>
<protein>
    <recommendedName>
        <fullName evidence="2">Integrase catalytic domain-containing protein</fullName>
    </recommendedName>
</protein>
<evidence type="ECO:0000313" key="3">
    <source>
        <dbReference type="EMBL" id="KTB46358.1"/>
    </source>
</evidence>
<dbReference type="Proteomes" id="UP000054988">
    <property type="component" value="Unassembled WGS sequence"/>
</dbReference>